<gene>
    <name evidence="1" type="ORF">G5B37_03825</name>
</gene>
<proteinExistence type="predicted"/>
<organism evidence="1 2">
    <name type="scientific">Rasiella rasia</name>
    <dbReference type="NCBI Taxonomy" id="2744027"/>
    <lineage>
        <taxon>Bacteria</taxon>
        <taxon>Pseudomonadati</taxon>
        <taxon>Bacteroidota</taxon>
        <taxon>Flavobacteriia</taxon>
        <taxon>Flavobacteriales</taxon>
        <taxon>Flavobacteriaceae</taxon>
        <taxon>Rasiella</taxon>
    </lineage>
</organism>
<evidence type="ECO:0000313" key="2">
    <source>
        <dbReference type="Proteomes" id="UP000505306"/>
    </source>
</evidence>
<dbReference type="EMBL" id="CP049057">
    <property type="protein sequence ID" value="QIE58720.1"/>
    <property type="molecule type" value="Genomic_DNA"/>
</dbReference>
<protein>
    <submittedName>
        <fullName evidence="1">Uncharacterized protein</fullName>
    </submittedName>
</protein>
<evidence type="ECO:0000313" key="1">
    <source>
        <dbReference type="EMBL" id="QIE58720.1"/>
    </source>
</evidence>
<dbReference type="RefSeq" id="WP_164678751.1">
    <property type="nucleotide sequence ID" value="NZ_CP049057.1"/>
</dbReference>
<dbReference type="Proteomes" id="UP000505306">
    <property type="component" value="Chromosome"/>
</dbReference>
<dbReference type="KEGG" id="mgel:G5B37_03825"/>
<accession>A0A6G6GJP7</accession>
<keyword evidence="2" id="KW-1185">Reference proteome</keyword>
<dbReference type="AlphaFoldDB" id="A0A6G6GJP7"/>
<sequence length="79" mass="9010">MTELVIENYKVQTTGADGGHNYILTEIDYKGIIRRIVILFSDKSEEPDINENKTIKVIGKIKDDGIEYDLMMSNATMKK</sequence>
<reference evidence="1 2" key="1">
    <citation type="submission" date="2020-02" db="EMBL/GenBank/DDBJ databases">
        <title>Complete genome sequence of Flavobacteriaceae bacterium.</title>
        <authorList>
            <person name="Kim S.-J."/>
            <person name="Kim Y.-S."/>
            <person name="Kim K.-H."/>
        </authorList>
    </citation>
    <scope>NUCLEOTIDE SEQUENCE [LARGE SCALE GENOMIC DNA]</scope>
    <source>
        <strain evidence="1 2">RR4-40</strain>
    </source>
</reference>
<name>A0A6G6GJP7_9FLAO</name>